<keyword evidence="3" id="KW-1185">Reference proteome</keyword>
<dbReference type="InterPro" id="IPR002716">
    <property type="entry name" value="PIN_dom"/>
</dbReference>
<dbReference type="Gene3D" id="3.40.50.1010">
    <property type="entry name" value="5'-nuclease"/>
    <property type="match status" value="1"/>
</dbReference>
<dbReference type="AlphaFoldDB" id="L0K054"/>
<sequence>MKPETTSASAWSESVYLDTDPVLAVLKDDDWLSSEVDLEAIDTPKTSVATAIEVQYVMEDSWNRDELSEAHRTIAAEGIELVPLSVEMMDAAGQLRRQYDSLNVFDAVHLGTARVLEEPIVSTDTLYPNIAEVDHIDPRDLE</sequence>
<dbReference type="Pfam" id="PF01850">
    <property type="entry name" value="PIN"/>
    <property type="match status" value="1"/>
</dbReference>
<dbReference type="SUPFAM" id="SSF88723">
    <property type="entry name" value="PIN domain-like"/>
    <property type="match status" value="1"/>
</dbReference>
<name>L0K054_9EURY</name>
<evidence type="ECO:0000313" key="3">
    <source>
        <dbReference type="Proteomes" id="UP000010878"/>
    </source>
</evidence>
<accession>L0K054</accession>
<feature type="domain" description="PIN" evidence="1">
    <location>
        <begin position="15"/>
        <end position="131"/>
    </location>
</feature>
<dbReference type="HOGENOM" id="CLU_1943770_0_0_2"/>
<gene>
    <name evidence="2" type="ORF">Natoc_1944</name>
</gene>
<dbReference type="STRING" id="694430.Natoc_1944"/>
<organism evidence="2 3">
    <name type="scientific">Natronococcus occultus SP4</name>
    <dbReference type="NCBI Taxonomy" id="694430"/>
    <lineage>
        <taxon>Archaea</taxon>
        <taxon>Methanobacteriati</taxon>
        <taxon>Methanobacteriota</taxon>
        <taxon>Stenosarchaea group</taxon>
        <taxon>Halobacteria</taxon>
        <taxon>Halobacteriales</taxon>
        <taxon>Natrialbaceae</taxon>
        <taxon>Natronococcus</taxon>
    </lineage>
</organism>
<dbReference type="InterPro" id="IPR029060">
    <property type="entry name" value="PIN-like_dom_sf"/>
</dbReference>
<dbReference type="Proteomes" id="UP000010878">
    <property type="component" value="Chromosome"/>
</dbReference>
<protein>
    <recommendedName>
        <fullName evidence="1">PIN domain-containing protein</fullName>
    </recommendedName>
</protein>
<evidence type="ECO:0000313" key="2">
    <source>
        <dbReference type="EMBL" id="AGB37734.1"/>
    </source>
</evidence>
<dbReference type="EMBL" id="CP003929">
    <property type="protein sequence ID" value="AGB37734.1"/>
    <property type="molecule type" value="Genomic_DNA"/>
</dbReference>
<reference evidence="2 3" key="1">
    <citation type="submission" date="2012-11" db="EMBL/GenBank/DDBJ databases">
        <title>FINISHED of Natronococcus occultus SP4, DSM 3396.</title>
        <authorList>
            <consortium name="DOE Joint Genome Institute"/>
            <person name="Eisen J."/>
            <person name="Huntemann M."/>
            <person name="Wei C.-L."/>
            <person name="Han J."/>
            <person name="Detter J.C."/>
            <person name="Han C."/>
            <person name="Tapia R."/>
            <person name="Chen A."/>
            <person name="Kyrpides N."/>
            <person name="Mavromatis K."/>
            <person name="Markowitz V."/>
            <person name="Szeto E."/>
            <person name="Ivanova N."/>
            <person name="Mikhailova N."/>
            <person name="Ovchinnikova G."/>
            <person name="Pagani I."/>
            <person name="Pati A."/>
            <person name="Goodwin L."/>
            <person name="Nordberg H.P."/>
            <person name="Cantor M.N."/>
            <person name="Hua S.X."/>
            <person name="Woyke T."/>
            <person name="Eisen J."/>
            <person name="Klenk H.-P."/>
            <person name="Klenk H.-P."/>
        </authorList>
    </citation>
    <scope>NUCLEOTIDE SEQUENCE [LARGE SCALE GENOMIC DNA]</scope>
    <source>
        <strain evidence="2 3">SP4</strain>
    </source>
</reference>
<evidence type="ECO:0000259" key="1">
    <source>
        <dbReference type="Pfam" id="PF01850"/>
    </source>
</evidence>
<dbReference type="eggNOG" id="arCOG07589">
    <property type="taxonomic scope" value="Archaea"/>
</dbReference>
<proteinExistence type="predicted"/>
<dbReference type="KEGG" id="nou:Natoc_1944"/>